<organism evidence="1">
    <name type="scientific">freshwater metagenome</name>
    <dbReference type="NCBI Taxonomy" id="449393"/>
    <lineage>
        <taxon>unclassified sequences</taxon>
        <taxon>metagenomes</taxon>
        <taxon>ecological metagenomes</taxon>
    </lineage>
</organism>
<name>A0A6J6SJQ9_9ZZZZ</name>
<dbReference type="EMBL" id="CAEZYU010000018">
    <property type="protein sequence ID" value="CAB4734787.1"/>
    <property type="molecule type" value="Genomic_DNA"/>
</dbReference>
<evidence type="ECO:0000313" key="1">
    <source>
        <dbReference type="EMBL" id="CAB4734787.1"/>
    </source>
</evidence>
<protein>
    <submittedName>
        <fullName evidence="1">Unannotated protein</fullName>
    </submittedName>
</protein>
<proteinExistence type="predicted"/>
<dbReference type="AlphaFoldDB" id="A0A6J6SJQ9"/>
<reference evidence="1" key="1">
    <citation type="submission" date="2020-05" db="EMBL/GenBank/DDBJ databases">
        <authorList>
            <person name="Chiriac C."/>
            <person name="Salcher M."/>
            <person name="Ghai R."/>
            <person name="Kavagutti S V."/>
        </authorList>
    </citation>
    <scope>NUCLEOTIDE SEQUENCE</scope>
</reference>
<sequence length="185" mass="20287">MNQMKSPWRGLLATAAQIGVYSWLEAWLSSLLGEWATAQSDPEYKLELCAQSAQHRWHSELFFDRLPVLSVVHPEDLVRPPNSQFESFLALVGSASSHSDQSVALYAVLLPFLLSVYNQELQTLSEVADASAQRTLSLVVADLEQELAQHGTGVEGGSELQRDLEQALQASPGLLLVSHSVTDDT</sequence>
<gene>
    <name evidence="1" type="ORF">UFOPK2766_00585</name>
</gene>
<accession>A0A6J6SJQ9</accession>